<evidence type="ECO:0000313" key="7">
    <source>
        <dbReference type="Proteomes" id="UP000199391"/>
    </source>
</evidence>
<dbReference type="CDD" id="cd08479">
    <property type="entry name" value="PBP2_CrgA_like_9"/>
    <property type="match status" value="1"/>
</dbReference>
<evidence type="ECO:0000259" key="5">
    <source>
        <dbReference type="PROSITE" id="PS50931"/>
    </source>
</evidence>
<reference evidence="7" key="1">
    <citation type="submission" date="2016-10" db="EMBL/GenBank/DDBJ databases">
        <authorList>
            <person name="Varghese N."/>
            <person name="Submissions S."/>
        </authorList>
    </citation>
    <scope>NUCLEOTIDE SEQUENCE [LARGE SCALE GENOMIC DNA]</scope>
    <source>
        <strain evidence="7">CGMCC 1.11014</strain>
    </source>
</reference>
<dbReference type="PANTHER" id="PTHR30537:SF5">
    <property type="entry name" value="HTH-TYPE TRANSCRIPTIONAL ACTIVATOR TTDR-RELATED"/>
    <property type="match status" value="1"/>
</dbReference>
<dbReference type="GO" id="GO:0003700">
    <property type="term" value="F:DNA-binding transcription factor activity"/>
    <property type="evidence" value="ECO:0007669"/>
    <property type="project" value="InterPro"/>
</dbReference>
<dbReference type="Gene3D" id="1.10.10.10">
    <property type="entry name" value="Winged helix-like DNA-binding domain superfamily/Winged helix DNA-binding domain"/>
    <property type="match status" value="1"/>
</dbReference>
<dbReference type="InterPro" id="IPR058163">
    <property type="entry name" value="LysR-type_TF_proteobact-type"/>
</dbReference>
<proteinExistence type="inferred from homology"/>
<dbReference type="FunFam" id="1.10.10.10:FF:000001">
    <property type="entry name" value="LysR family transcriptional regulator"/>
    <property type="match status" value="1"/>
</dbReference>
<dbReference type="SUPFAM" id="SSF53850">
    <property type="entry name" value="Periplasmic binding protein-like II"/>
    <property type="match status" value="1"/>
</dbReference>
<dbReference type="AlphaFoldDB" id="A0A1I7JDM0"/>
<dbReference type="Pfam" id="PF03466">
    <property type="entry name" value="LysR_substrate"/>
    <property type="match status" value="1"/>
</dbReference>
<dbReference type="InterPro" id="IPR036388">
    <property type="entry name" value="WH-like_DNA-bd_sf"/>
</dbReference>
<dbReference type="FunFam" id="3.40.190.290:FF:000001">
    <property type="entry name" value="Transcriptional regulator, LysR family"/>
    <property type="match status" value="1"/>
</dbReference>
<keyword evidence="7" id="KW-1185">Reference proteome</keyword>
<dbReference type="InterPro" id="IPR000847">
    <property type="entry name" value="LysR_HTH_N"/>
</dbReference>
<dbReference type="PROSITE" id="PS50931">
    <property type="entry name" value="HTH_LYSR"/>
    <property type="match status" value="1"/>
</dbReference>
<dbReference type="Gene3D" id="3.40.190.290">
    <property type="match status" value="1"/>
</dbReference>
<gene>
    <name evidence="6" type="ORF">SAMN05216552_101129</name>
</gene>
<organism evidence="6 7">
    <name type="scientific">Pseudoduganella namucuonensis</name>
    <dbReference type="NCBI Taxonomy" id="1035707"/>
    <lineage>
        <taxon>Bacteria</taxon>
        <taxon>Pseudomonadati</taxon>
        <taxon>Pseudomonadota</taxon>
        <taxon>Betaproteobacteria</taxon>
        <taxon>Burkholderiales</taxon>
        <taxon>Oxalobacteraceae</taxon>
        <taxon>Telluria group</taxon>
        <taxon>Pseudoduganella</taxon>
    </lineage>
</organism>
<dbReference type="Pfam" id="PF00126">
    <property type="entry name" value="HTH_1"/>
    <property type="match status" value="1"/>
</dbReference>
<dbReference type="STRING" id="1035707.SAMN05216552_101129"/>
<keyword evidence="2" id="KW-0805">Transcription regulation</keyword>
<keyword evidence="4" id="KW-0804">Transcription</keyword>
<dbReference type="InterPro" id="IPR005119">
    <property type="entry name" value="LysR_subst-bd"/>
</dbReference>
<protein>
    <submittedName>
        <fullName evidence="6">Transcriptional regulator, LysR family</fullName>
    </submittedName>
</protein>
<sequence length="289" mass="32209">MFCVVVRKQSFAASAQELGVSNALVSKRIAILEKTLEVRLLHRTTRKVSLTDHGTVVHQWAQRILEDADQLEEAISQKGTTPRGPLRLCTSSGFGRNRVAPAISVLARQYPELEIELELLDRPVDLIAEGFHLDIRVGQVREQHLIARRIAENSRVLCASPAYLERAGTPRELGDLLRHQCIVIRERDQDPGRWRLTGPRGPEAVKVGGPLSTNNGELVHQWAIDGHGVILRSIWDVGPSLADGRLVRVLPDYSQEADVWAIYPTRLGTSANVRVCVQFLEDWLAKPAP</sequence>
<evidence type="ECO:0000313" key="6">
    <source>
        <dbReference type="EMBL" id="SFU83295.1"/>
    </source>
</evidence>
<dbReference type="SUPFAM" id="SSF46785">
    <property type="entry name" value="Winged helix' DNA-binding domain"/>
    <property type="match status" value="1"/>
</dbReference>
<dbReference type="GO" id="GO:0006351">
    <property type="term" value="P:DNA-templated transcription"/>
    <property type="evidence" value="ECO:0007669"/>
    <property type="project" value="TreeGrafter"/>
</dbReference>
<accession>A0A1I7JDM0</accession>
<evidence type="ECO:0000256" key="4">
    <source>
        <dbReference type="ARBA" id="ARBA00023163"/>
    </source>
</evidence>
<dbReference type="PANTHER" id="PTHR30537">
    <property type="entry name" value="HTH-TYPE TRANSCRIPTIONAL REGULATOR"/>
    <property type="match status" value="1"/>
</dbReference>
<evidence type="ECO:0000256" key="3">
    <source>
        <dbReference type="ARBA" id="ARBA00023125"/>
    </source>
</evidence>
<dbReference type="InterPro" id="IPR036390">
    <property type="entry name" value="WH_DNA-bd_sf"/>
</dbReference>
<evidence type="ECO:0000256" key="1">
    <source>
        <dbReference type="ARBA" id="ARBA00009437"/>
    </source>
</evidence>
<name>A0A1I7JDM0_9BURK</name>
<dbReference type="EMBL" id="FPBO01000011">
    <property type="protein sequence ID" value="SFU83295.1"/>
    <property type="molecule type" value="Genomic_DNA"/>
</dbReference>
<comment type="similarity">
    <text evidence="1">Belongs to the LysR transcriptional regulatory family.</text>
</comment>
<dbReference type="GO" id="GO:0043565">
    <property type="term" value="F:sequence-specific DNA binding"/>
    <property type="evidence" value="ECO:0007669"/>
    <property type="project" value="TreeGrafter"/>
</dbReference>
<evidence type="ECO:0000256" key="2">
    <source>
        <dbReference type="ARBA" id="ARBA00023015"/>
    </source>
</evidence>
<dbReference type="Proteomes" id="UP000199391">
    <property type="component" value="Unassembled WGS sequence"/>
</dbReference>
<keyword evidence="3" id="KW-0238">DNA-binding</keyword>
<feature type="domain" description="HTH lysR-type" evidence="5">
    <location>
        <begin position="1"/>
        <end position="51"/>
    </location>
</feature>